<protein>
    <submittedName>
        <fullName evidence="2">Uncharacterized protein</fullName>
    </submittedName>
</protein>
<accession>A0A5B7FNN3</accession>
<evidence type="ECO:0000313" key="3">
    <source>
        <dbReference type="Proteomes" id="UP000324222"/>
    </source>
</evidence>
<feature type="region of interest" description="Disordered" evidence="1">
    <location>
        <begin position="112"/>
        <end position="132"/>
    </location>
</feature>
<comment type="caution">
    <text evidence="2">The sequence shown here is derived from an EMBL/GenBank/DDBJ whole genome shotgun (WGS) entry which is preliminary data.</text>
</comment>
<evidence type="ECO:0000313" key="2">
    <source>
        <dbReference type="EMBL" id="MPC49340.1"/>
    </source>
</evidence>
<reference evidence="2 3" key="1">
    <citation type="submission" date="2019-05" db="EMBL/GenBank/DDBJ databases">
        <title>Another draft genome of Portunus trituberculatus and its Hox gene families provides insights of decapod evolution.</title>
        <authorList>
            <person name="Jeong J.-H."/>
            <person name="Song I."/>
            <person name="Kim S."/>
            <person name="Choi T."/>
            <person name="Kim D."/>
            <person name="Ryu S."/>
            <person name="Kim W."/>
        </authorList>
    </citation>
    <scope>NUCLEOTIDE SEQUENCE [LARGE SCALE GENOMIC DNA]</scope>
    <source>
        <tissue evidence="2">Muscle</tissue>
    </source>
</reference>
<feature type="compositionally biased region" description="Basic residues" evidence="1">
    <location>
        <begin position="25"/>
        <end position="43"/>
    </location>
</feature>
<dbReference type="Proteomes" id="UP000324222">
    <property type="component" value="Unassembled WGS sequence"/>
</dbReference>
<sequence length="203" mass="22490">MALEEFTGCLLVSVISRCQSGRYTERRRSRPTRLPKFPPKRRRETGSGSFHWGLQCRRPEIVISQIPYGHASTPPSLTPSFPLLPGSLHPRWHIVSAAATFSRRTRKVTRYGRMVPPPGTVLPSGTEAPRPCHRTHTHKYGGGEAGAMVLEWWQVRSGRAGQGWAGQGRRRGGKAGAVTLQVTLGVPPDATHRDRCLQSPLFL</sequence>
<proteinExistence type="predicted"/>
<feature type="region of interest" description="Disordered" evidence="1">
    <location>
        <begin position="22"/>
        <end position="49"/>
    </location>
</feature>
<organism evidence="2 3">
    <name type="scientific">Portunus trituberculatus</name>
    <name type="common">Swimming crab</name>
    <name type="synonym">Neptunus trituberculatus</name>
    <dbReference type="NCBI Taxonomy" id="210409"/>
    <lineage>
        <taxon>Eukaryota</taxon>
        <taxon>Metazoa</taxon>
        <taxon>Ecdysozoa</taxon>
        <taxon>Arthropoda</taxon>
        <taxon>Crustacea</taxon>
        <taxon>Multicrustacea</taxon>
        <taxon>Malacostraca</taxon>
        <taxon>Eumalacostraca</taxon>
        <taxon>Eucarida</taxon>
        <taxon>Decapoda</taxon>
        <taxon>Pleocyemata</taxon>
        <taxon>Brachyura</taxon>
        <taxon>Eubrachyura</taxon>
        <taxon>Portunoidea</taxon>
        <taxon>Portunidae</taxon>
        <taxon>Portuninae</taxon>
        <taxon>Portunus</taxon>
    </lineage>
</organism>
<name>A0A5B7FNN3_PORTR</name>
<dbReference type="AlphaFoldDB" id="A0A5B7FNN3"/>
<evidence type="ECO:0000256" key="1">
    <source>
        <dbReference type="SAM" id="MobiDB-lite"/>
    </source>
</evidence>
<keyword evidence="3" id="KW-1185">Reference proteome</keyword>
<gene>
    <name evidence="2" type="ORF">E2C01_043140</name>
</gene>
<dbReference type="EMBL" id="VSRR010008813">
    <property type="protein sequence ID" value="MPC49340.1"/>
    <property type="molecule type" value="Genomic_DNA"/>
</dbReference>